<evidence type="ECO:0000256" key="7">
    <source>
        <dbReference type="ARBA" id="ARBA00005412"/>
    </source>
</evidence>
<reference evidence="22" key="1">
    <citation type="journal article" date="2011" name="Environ. Microbiol.">
        <title>Time-series analyses of Monterey Bay coastal microbial picoplankton using a 'genome proxy' microarray.</title>
        <authorList>
            <person name="Rich V.I."/>
            <person name="Pham V.D."/>
            <person name="Eppley J."/>
            <person name="Shi Y."/>
            <person name="DeLong E.F."/>
        </authorList>
    </citation>
    <scope>NUCLEOTIDE SEQUENCE</scope>
</reference>
<keyword evidence="14 19" id="KW-0862">Zinc</keyword>
<comment type="similarity">
    <text evidence="7 19">Belongs to the sugar phosphate cyclases superfamily. Dehydroquinate synthase family.</text>
</comment>
<keyword evidence="16 19" id="KW-0057">Aromatic amino acid biosynthesis</keyword>
<evidence type="ECO:0000256" key="6">
    <source>
        <dbReference type="ARBA" id="ARBA00004661"/>
    </source>
</evidence>
<sequence length="370" mass="41931">MKNTKIVVNTRSKSYPIYFGDGNLNTTGTLIKKNLPNVKKICIISDKNLPLVLLKKLSKSLKKYNPKIYRLSVSEKIKNFKIAYQLIENMLNDNFNRSDCIISFGGGILGDLSAFISSLTKRGVKFINIPTTLLAQADASIGGKTAINSSQGKNLIGTFYQPEFVLVDIAMLNSLPRREIICGYGEILKHSLILDRNFFLWLSLNAKKIINNKDKNLLKIAVIRSCKIKSKIVNKDEREKNLRMILNFGHTFAHGFEGAKNFSKKLSHGEAVLLGMMMASQLSYQKKLLSLKDLTLIKKHYLSLNLPMKINKFFKKKEINKIISFMKKDKKNLNEKINLILIKKIGKTTQPNSFAVNSSEIKKFLTAQHI</sequence>
<dbReference type="GO" id="GO:0005737">
    <property type="term" value="C:cytoplasm"/>
    <property type="evidence" value="ECO:0007669"/>
    <property type="project" value="UniProtKB-SubCell"/>
</dbReference>
<keyword evidence="17 19" id="KW-0456">Lyase</keyword>
<dbReference type="Gene3D" id="3.40.50.1970">
    <property type="match status" value="1"/>
</dbReference>
<feature type="binding site" evidence="19">
    <location>
        <begin position="131"/>
        <end position="132"/>
    </location>
    <ligand>
        <name>NAD(+)</name>
        <dbReference type="ChEBI" id="CHEBI:57540"/>
    </ligand>
</feature>
<comment type="caution">
    <text evidence="19">Lacks conserved residue(s) required for the propagation of feature annotation.</text>
</comment>
<dbReference type="InterPro" id="IPR030963">
    <property type="entry name" value="DHQ_synth_fam"/>
</dbReference>
<dbReference type="InterPro" id="IPR050071">
    <property type="entry name" value="Dehydroquinate_synthase"/>
</dbReference>
<dbReference type="GO" id="GO:0009423">
    <property type="term" value="P:chorismate biosynthetic process"/>
    <property type="evidence" value="ECO:0007669"/>
    <property type="project" value="UniProtKB-UniRule"/>
</dbReference>
<dbReference type="UniPathway" id="UPA00053">
    <property type="reaction ID" value="UER00085"/>
</dbReference>
<evidence type="ECO:0000256" key="9">
    <source>
        <dbReference type="ARBA" id="ARBA00017684"/>
    </source>
</evidence>
<evidence type="ECO:0000256" key="2">
    <source>
        <dbReference type="ARBA" id="ARBA00001911"/>
    </source>
</evidence>
<comment type="pathway">
    <text evidence="6 19">Metabolic intermediate biosynthesis; chorismate biosynthesis; chorismate from D-erythrose 4-phosphate and phosphoenolpyruvate: step 2/7.</text>
</comment>
<dbReference type="EMBL" id="GU474900">
    <property type="protein sequence ID" value="ADI18813.1"/>
    <property type="molecule type" value="Genomic_DNA"/>
</dbReference>
<evidence type="ECO:0000256" key="18">
    <source>
        <dbReference type="ARBA" id="ARBA00023285"/>
    </source>
</evidence>
<dbReference type="PANTHER" id="PTHR43622:SF7">
    <property type="entry name" value="3-DEHYDROQUINATE SYNTHASE, CHLOROPLASTIC"/>
    <property type="match status" value="1"/>
</dbReference>
<feature type="binding site" evidence="19">
    <location>
        <position position="268"/>
    </location>
    <ligand>
        <name>Zn(2+)</name>
        <dbReference type="ChEBI" id="CHEBI:29105"/>
    </ligand>
</feature>
<dbReference type="Pfam" id="PF24621">
    <property type="entry name" value="DHQS_C"/>
    <property type="match status" value="1"/>
</dbReference>
<dbReference type="GO" id="GO:0009073">
    <property type="term" value="P:aromatic amino acid family biosynthetic process"/>
    <property type="evidence" value="ECO:0007669"/>
    <property type="project" value="UniProtKB-KW"/>
</dbReference>
<keyword evidence="15 19" id="KW-0520">NAD</keyword>
<keyword evidence="12 19" id="KW-0479">Metal-binding</keyword>
<keyword evidence="10 19" id="KW-0963">Cytoplasm</keyword>
<dbReference type="AlphaFoldDB" id="E0XWM2"/>
<dbReference type="HAMAP" id="MF_00110">
    <property type="entry name" value="DHQ_synthase"/>
    <property type="match status" value="1"/>
</dbReference>
<gene>
    <name evidence="19" type="primary">aroB</name>
</gene>
<dbReference type="GO" id="GO:0008652">
    <property type="term" value="P:amino acid biosynthetic process"/>
    <property type="evidence" value="ECO:0007669"/>
    <property type="project" value="UniProtKB-KW"/>
</dbReference>
<name>E0XWM2_9PROT</name>
<dbReference type="InterPro" id="IPR056179">
    <property type="entry name" value="DHQS_C"/>
</dbReference>
<dbReference type="GO" id="GO:0046872">
    <property type="term" value="F:metal ion binding"/>
    <property type="evidence" value="ECO:0007669"/>
    <property type="project" value="UniProtKB-KW"/>
</dbReference>
<dbReference type="InterPro" id="IPR030960">
    <property type="entry name" value="DHQS/DOIS_N"/>
</dbReference>
<comment type="cofactor">
    <cofactor evidence="3">
        <name>Zn(2+)</name>
        <dbReference type="ChEBI" id="CHEBI:29105"/>
    </cofactor>
</comment>
<evidence type="ECO:0000256" key="3">
    <source>
        <dbReference type="ARBA" id="ARBA00001947"/>
    </source>
</evidence>
<dbReference type="Gene3D" id="1.20.1090.10">
    <property type="entry name" value="Dehydroquinate synthase-like - alpha domain"/>
    <property type="match status" value="1"/>
</dbReference>
<dbReference type="SUPFAM" id="SSF56796">
    <property type="entry name" value="Dehydroquinate synthase-like"/>
    <property type="match status" value="1"/>
</dbReference>
<comment type="cofactor">
    <cofactor evidence="2 19">
        <name>NAD(+)</name>
        <dbReference type="ChEBI" id="CHEBI:57540"/>
    </cofactor>
</comment>
<dbReference type="Pfam" id="PF01761">
    <property type="entry name" value="DHQ_synthase"/>
    <property type="match status" value="1"/>
</dbReference>
<keyword evidence="13 19" id="KW-0547">Nucleotide-binding</keyword>
<feature type="binding site" evidence="19">
    <location>
        <position position="250"/>
    </location>
    <ligand>
        <name>Zn(2+)</name>
        <dbReference type="ChEBI" id="CHEBI:29105"/>
    </ligand>
</feature>
<evidence type="ECO:0000259" key="20">
    <source>
        <dbReference type="Pfam" id="PF01761"/>
    </source>
</evidence>
<dbReference type="InterPro" id="IPR016037">
    <property type="entry name" value="DHQ_synth_AroB"/>
</dbReference>
<evidence type="ECO:0000256" key="13">
    <source>
        <dbReference type="ARBA" id="ARBA00022741"/>
    </source>
</evidence>
<dbReference type="EC" id="4.2.3.4" evidence="8 19"/>
<dbReference type="PIRSF" id="PIRSF001455">
    <property type="entry name" value="DHQ_synth"/>
    <property type="match status" value="1"/>
</dbReference>
<dbReference type="NCBIfam" id="TIGR01357">
    <property type="entry name" value="aroB"/>
    <property type="match status" value="1"/>
</dbReference>
<feature type="binding site" evidence="19">
    <location>
        <position position="153"/>
    </location>
    <ligand>
        <name>NAD(+)</name>
        <dbReference type="ChEBI" id="CHEBI:57540"/>
    </ligand>
</feature>
<evidence type="ECO:0000256" key="12">
    <source>
        <dbReference type="ARBA" id="ARBA00022723"/>
    </source>
</evidence>
<dbReference type="FunFam" id="3.40.50.1970:FF:000007">
    <property type="entry name" value="Pentafunctional AROM polypeptide"/>
    <property type="match status" value="1"/>
</dbReference>
<evidence type="ECO:0000256" key="19">
    <source>
        <dbReference type="HAMAP-Rule" id="MF_00110"/>
    </source>
</evidence>
<evidence type="ECO:0000256" key="16">
    <source>
        <dbReference type="ARBA" id="ARBA00023141"/>
    </source>
</evidence>
<dbReference type="GO" id="GO:0003856">
    <property type="term" value="F:3-dehydroquinate synthase activity"/>
    <property type="evidence" value="ECO:0007669"/>
    <property type="project" value="UniProtKB-UniRule"/>
</dbReference>
<comment type="cofactor">
    <cofactor evidence="19">
        <name>Co(2+)</name>
        <dbReference type="ChEBI" id="CHEBI:48828"/>
    </cofactor>
    <cofactor evidence="19">
        <name>Zn(2+)</name>
        <dbReference type="ChEBI" id="CHEBI:29105"/>
    </cofactor>
    <text evidence="19">Binds 1 divalent metal cation per subunit. Can use either Co(2+) or Zn(2+).</text>
</comment>
<evidence type="ECO:0000256" key="15">
    <source>
        <dbReference type="ARBA" id="ARBA00023027"/>
    </source>
</evidence>
<keyword evidence="18 19" id="KW-0170">Cobalt</keyword>
<dbReference type="CDD" id="cd08195">
    <property type="entry name" value="DHQS"/>
    <property type="match status" value="1"/>
</dbReference>
<evidence type="ECO:0000256" key="1">
    <source>
        <dbReference type="ARBA" id="ARBA00001393"/>
    </source>
</evidence>
<evidence type="ECO:0000256" key="11">
    <source>
        <dbReference type="ARBA" id="ARBA00022605"/>
    </source>
</evidence>
<evidence type="ECO:0000256" key="4">
    <source>
        <dbReference type="ARBA" id="ARBA00003485"/>
    </source>
</evidence>
<evidence type="ECO:0000313" key="22">
    <source>
        <dbReference type="EMBL" id="ADI18813.1"/>
    </source>
</evidence>
<dbReference type="PANTHER" id="PTHR43622">
    <property type="entry name" value="3-DEHYDROQUINATE SYNTHASE"/>
    <property type="match status" value="1"/>
</dbReference>
<evidence type="ECO:0000256" key="8">
    <source>
        <dbReference type="ARBA" id="ARBA00013031"/>
    </source>
</evidence>
<feature type="domain" description="3-dehydroquinate synthase N-terminal" evidence="20">
    <location>
        <begin position="71"/>
        <end position="180"/>
    </location>
</feature>
<comment type="subcellular location">
    <subcellularLocation>
        <location evidence="5 19">Cytoplasm</location>
    </subcellularLocation>
</comment>
<evidence type="ECO:0000256" key="10">
    <source>
        <dbReference type="ARBA" id="ARBA00022490"/>
    </source>
</evidence>
<evidence type="ECO:0000256" key="5">
    <source>
        <dbReference type="ARBA" id="ARBA00004496"/>
    </source>
</evidence>
<feature type="domain" description="3-dehydroquinate synthase C-terminal" evidence="21">
    <location>
        <begin position="183"/>
        <end position="332"/>
    </location>
</feature>
<evidence type="ECO:0000256" key="17">
    <source>
        <dbReference type="ARBA" id="ARBA00023239"/>
    </source>
</evidence>
<proteinExistence type="inferred from homology"/>
<accession>E0XWM2</accession>
<evidence type="ECO:0000256" key="14">
    <source>
        <dbReference type="ARBA" id="ARBA00022833"/>
    </source>
</evidence>
<comment type="catalytic activity">
    <reaction evidence="1 19">
        <text>7-phospho-2-dehydro-3-deoxy-D-arabino-heptonate = 3-dehydroquinate + phosphate</text>
        <dbReference type="Rhea" id="RHEA:21968"/>
        <dbReference type="ChEBI" id="CHEBI:32364"/>
        <dbReference type="ChEBI" id="CHEBI:43474"/>
        <dbReference type="ChEBI" id="CHEBI:58394"/>
        <dbReference type="EC" id="4.2.3.4"/>
    </reaction>
</comment>
<evidence type="ECO:0000259" key="21">
    <source>
        <dbReference type="Pfam" id="PF24621"/>
    </source>
</evidence>
<dbReference type="GO" id="GO:0000166">
    <property type="term" value="F:nucleotide binding"/>
    <property type="evidence" value="ECO:0007669"/>
    <property type="project" value="UniProtKB-KW"/>
</dbReference>
<comment type="function">
    <text evidence="4 19">Catalyzes the conversion of 3-deoxy-D-arabino-heptulosonate 7-phosphate (DAHP) to dehydroquinate (DHQ).</text>
</comment>
<protein>
    <recommendedName>
        <fullName evidence="9 19">3-dehydroquinate synthase</fullName>
        <shortName evidence="19">DHQS</shortName>
        <ecNumber evidence="8 19">4.2.3.4</ecNumber>
    </recommendedName>
</protein>
<organism evidence="22">
    <name type="scientific">uncultured SAR11 cluster bacterium HF4000_37C10</name>
    <dbReference type="NCBI Taxonomy" id="710727"/>
    <lineage>
        <taxon>Bacteria</taxon>
        <taxon>Pseudomonadati</taxon>
        <taxon>Pseudomonadota</taxon>
        <taxon>Alphaproteobacteria</taxon>
        <taxon>Candidatus Pelagibacterales</taxon>
        <taxon>environmental samples</taxon>
    </lineage>
</organism>
<keyword evidence="11 19" id="KW-0028">Amino-acid biosynthesis</keyword>
<feature type="binding site" evidence="19">
    <location>
        <position position="186"/>
    </location>
    <ligand>
        <name>Zn(2+)</name>
        <dbReference type="ChEBI" id="CHEBI:29105"/>
    </ligand>
</feature>
<feature type="binding site" evidence="19">
    <location>
        <position position="144"/>
    </location>
    <ligand>
        <name>NAD(+)</name>
        <dbReference type="ChEBI" id="CHEBI:57540"/>
    </ligand>
</feature>